<dbReference type="EMBL" id="JBGBPQ010000002">
    <property type="protein sequence ID" value="KAL1528232.1"/>
    <property type="molecule type" value="Genomic_DNA"/>
</dbReference>
<dbReference type="InterPro" id="IPR010482">
    <property type="entry name" value="TECPR1-like_DysF"/>
</dbReference>
<feature type="domain" description="TECPR1-like DysF" evidence="2">
    <location>
        <begin position="172"/>
        <end position="286"/>
    </location>
</feature>
<dbReference type="Pfam" id="PF06398">
    <property type="entry name" value="Pex24p"/>
    <property type="match status" value="1"/>
</dbReference>
<proteinExistence type="predicted"/>
<feature type="region of interest" description="Disordered" evidence="1">
    <location>
        <begin position="342"/>
        <end position="403"/>
    </location>
</feature>
<organism evidence="3 4">
    <name type="scientific">Prymnesium parvum</name>
    <name type="common">Toxic golden alga</name>
    <dbReference type="NCBI Taxonomy" id="97485"/>
    <lineage>
        <taxon>Eukaryota</taxon>
        <taxon>Haptista</taxon>
        <taxon>Haptophyta</taxon>
        <taxon>Prymnesiophyceae</taxon>
        <taxon>Prymnesiales</taxon>
        <taxon>Prymnesiaceae</taxon>
        <taxon>Prymnesium</taxon>
    </lineage>
</organism>
<keyword evidence="4" id="KW-1185">Reference proteome</keyword>
<dbReference type="GO" id="GO:0098588">
    <property type="term" value="C:bounding membrane of organelle"/>
    <property type="evidence" value="ECO:0007669"/>
    <property type="project" value="UniProtKB-ARBA"/>
</dbReference>
<evidence type="ECO:0000313" key="4">
    <source>
        <dbReference type="Proteomes" id="UP001515480"/>
    </source>
</evidence>
<comment type="caution">
    <text evidence="3">The sequence shown here is derived from an EMBL/GenBank/DDBJ whole genome shotgun (WGS) entry which is preliminary data.</text>
</comment>
<dbReference type="AlphaFoldDB" id="A0AB34K4C2"/>
<dbReference type="GO" id="GO:0005737">
    <property type="term" value="C:cytoplasm"/>
    <property type="evidence" value="ECO:0007669"/>
    <property type="project" value="UniProtKB-ARBA"/>
</dbReference>
<sequence>MLAMLRRCLGHASAALRGELRGGPLGQLRLSVRETAFEGALHFSRIISPPAMKAYALLTTVLPNGCVQLQLSLPDATGAASEPLLTVKLGETRLVLLAGKAEVLYLSLVRMNHAASAPPPSAPSLPPLHLGAAVAAGSAEAAEAAAERGDAAAVAASHSSSPKRAADAPPLATPPCRLVVLYENQRRLTMLRTYTASDLLPLDPGRFSDEAMKACLPTAHYNKLEDFPLPSAAGSAAGWEWCGDWHIDFEGGGKADDGWQYAFNWNTGWLSASNPITHVRRRRWVRQAMWTGDPFAVPTLDIAPTAEGKAEGGAVGGAMMAAALMTAGAAAVKSAAQVTCNGLSSSASRGGGRGGSKMEGFGSGSARGRGAVRDATPPAEAAGGAARGAHTPPAAPAVESFASPASSGVERHLAEDILGLARAATALQMTMADGARMRVHVEEVELSSIVSKLVEHGTELLQELLESHPWYKDPLQKATQRIHQHLGSDQLSIEVSISVSAVGSTSRGSSVSVESASGVSETCATFHNEINLMDFVADVQEIYRAFTGTLTSQNSTFAFGLRKVATMTR</sequence>
<accession>A0AB34K4C2</accession>
<evidence type="ECO:0000259" key="2">
    <source>
        <dbReference type="Pfam" id="PF06398"/>
    </source>
</evidence>
<dbReference type="Proteomes" id="UP001515480">
    <property type="component" value="Unassembled WGS sequence"/>
</dbReference>
<feature type="compositionally biased region" description="Low complexity" evidence="1">
    <location>
        <begin position="368"/>
        <end position="392"/>
    </location>
</feature>
<protein>
    <recommendedName>
        <fullName evidence="2">TECPR1-like DysF domain-containing protein</fullName>
    </recommendedName>
</protein>
<evidence type="ECO:0000256" key="1">
    <source>
        <dbReference type="SAM" id="MobiDB-lite"/>
    </source>
</evidence>
<evidence type="ECO:0000313" key="3">
    <source>
        <dbReference type="EMBL" id="KAL1528232.1"/>
    </source>
</evidence>
<gene>
    <name evidence="3" type="ORF">AB1Y20_009590</name>
</gene>
<reference evidence="3 4" key="1">
    <citation type="journal article" date="2024" name="Science">
        <title>Giant polyketide synthase enzymes in the biosynthesis of giant marine polyether toxins.</title>
        <authorList>
            <person name="Fallon T.R."/>
            <person name="Shende V.V."/>
            <person name="Wierzbicki I.H."/>
            <person name="Pendleton A.L."/>
            <person name="Watervoot N.F."/>
            <person name="Auber R.P."/>
            <person name="Gonzalez D.J."/>
            <person name="Wisecaver J.H."/>
            <person name="Moore B.S."/>
        </authorList>
    </citation>
    <scope>NUCLEOTIDE SEQUENCE [LARGE SCALE GENOMIC DNA]</scope>
    <source>
        <strain evidence="3 4">12B1</strain>
    </source>
</reference>
<name>A0AB34K4C2_PRYPA</name>
<feature type="compositionally biased region" description="Gly residues" evidence="1">
    <location>
        <begin position="349"/>
        <end position="367"/>
    </location>
</feature>